<dbReference type="EMBL" id="CP058601">
    <property type="protein sequence ID" value="QLG51007.1"/>
    <property type="molecule type" value="Genomic_DNA"/>
</dbReference>
<dbReference type="RefSeq" id="WP_179264097.1">
    <property type="nucleotide sequence ID" value="NZ_CP058601.1"/>
</dbReference>
<evidence type="ECO:0008006" key="3">
    <source>
        <dbReference type="Google" id="ProtNLM"/>
    </source>
</evidence>
<organism evidence="1 2">
    <name type="scientific">Natrinema halophilum</name>
    <dbReference type="NCBI Taxonomy" id="1699371"/>
    <lineage>
        <taxon>Archaea</taxon>
        <taxon>Methanobacteriati</taxon>
        <taxon>Methanobacteriota</taxon>
        <taxon>Stenosarchaea group</taxon>
        <taxon>Halobacteria</taxon>
        <taxon>Halobacteriales</taxon>
        <taxon>Natrialbaceae</taxon>
        <taxon>Natrinema</taxon>
    </lineage>
</organism>
<sequence length="453" mass="51626">MSSESGSEWPSELVNKLHSDVDDDEIIQFIEDVVPDDEAHIFDNKREAYVSASDDDKTEKRRAGLAKSFAGLANVHHRSAHRFMFVGFDDAAQFQGIQYLGAEGGDHVYDVDDQEIQNILRDHLEPPPSVEKHRLEADDDRGLVFVIERATSPPIVITETVNAEGDRITTQGIAPTRRSSETTHMRHSDFRDIVEHREEVLTDVLEHWVDDLGRVVGAPAEDIEEHEFSITSDPNAPAVRNVVVPQEARDLNEDLSAKAISWLTDDDLPGSVEVMYKFYNRRDLIDGTEDEYYQNQMDFLFNASLAHYLPGAEWLSTFDGDWDDLFSQVINTDYNHWSILMLEKILFVLGWNEMLQDIADNEGFNYRDSEAETYADMCELPTLERIEECIGTRIYFDGDSYSVSDLYSDEEALEDLFDEVAEHCHTNEPEKGALRSIELIRLSKVGSDRLYSG</sequence>
<protein>
    <recommendedName>
        <fullName evidence="3">Schlafen AlbA-2 domain-containing protein</fullName>
    </recommendedName>
</protein>
<dbReference type="KEGG" id="haly:HYG82_20310"/>
<keyword evidence="2" id="KW-1185">Reference proteome</keyword>
<dbReference type="GeneID" id="56035687"/>
<dbReference type="AlphaFoldDB" id="A0A7D5GK63"/>
<reference evidence="1 2" key="1">
    <citation type="submission" date="2020-07" db="EMBL/GenBank/DDBJ databases">
        <authorList>
            <person name="Cui H."/>
        </authorList>
    </citation>
    <scope>NUCLEOTIDE SEQUENCE [LARGE SCALE GENOMIC DNA]</scope>
    <source>
        <strain evidence="1 2">YPL8</strain>
    </source>
</reference>
<evidence type="ECO:0000313" key="2">
    <source>
        <dbReference type="Proteomes" id="UP000509241"/>
    </source>
</evidence>
<evidence type="ECO:0000313" key="1">
    <source>
        <dbReference type="EMBL" id="QLG51007.1"/>
    </source>
</evidence>
<accession>A0A7D5GK63</accession>
<dbReference type="Proteomes" id="UP000509241">
    <property type="component" value="Chromosome"/>
</dbReference>
<proteinExistence type="predicted"/>
<name>A0A7D5GK63_9EURY</name>
<gene>
    <name evidence="1" type="ORF">HYG82_20310</name>
</gene>